<name>A0ABT5DMA9_9BACT</name>
<evidence type="ECO:0000313" key="3">
    <source>
        <dbReference type="Proteomes" id="UP001221838"/>
    </source>
</evidence>
<dbReference type="PROSITE" id="PS51257">
    <property type="entry name" value="PROKAR_LIPOPROTEIN"/>
    <property type="match status" value="1"/>
</dbReference>
<evidence type="ECO:0008006" key="4">
    <source>
        <dbReference type="Google" id="ProtNLM"/>
    </source>
</evidence>
<dbReference type="Proteomes" id="UP001221838">
    <property type="component" value="Unassembled WGS sequence"/>
</dbReference>
<dbReference type="RefSeq" id="WP_272145414.1">
    <property type="nucleotide sequence ID" value="NZ_JAQNDM010000002.1"/>
</dbReference>
<keyword evidence="1" id="KW-0732">Signal</keyword>
<gene>
    <name evidence="2" type="ORF">POL68_40135</name>
</gene>
<comment type="caution">
    <text evidence="2">The sequence shown here is derived from an EMBL/GenBank/DDBJ whole genome shotgun (WGS) entry which is preliminary data.</text>
</comment>
<evidence type="ECO:0000256" key="1">
    <source>
        <dbReference type="SAM" id="SignalP"/>
    </source>
</evidence>
<organism evidence="2 3">
    <name type="scientific">Stigmatella ashevillensis</name>
    <dbReference type="NCBI Taxonomy" id="2995309"/>
    <lineage>
        <taxon>Bacteria</taxon>
        <taxon>Pseudomonadati</taxon>
        <taxon>Myxococcota</taxon>
        <taxon>Myxococcia</taxon>
        <taxon>Myxococcales</taxon>
        <taxon>Cystobacterineae</taxon>
        <taxon>Archangiaceae</taxon>
        <taxon>Stigmatella</taxon>
    </lineage>
</organism>
<proteinExistence type="predicted"/>
<dbReference type="EMBL" id="JAQNDM010000002">
    <property type="protein sequence ID" value="MDC0714728.1"/>
    <property type="molecule type" value="Genomic_DNA"/>
</dbReference>
<sequence>MSMRSTLLASSLAWVCCVTLLSGCSDDEETPGTPPPSELEGDWRFGTISFTNFFGDQGQYIGNAGGVAVAFDFDKSGKFKQQVYINQRDYNCVTQTWTEMEGTATFDGATFTTHPSKGRFKASDNCISANNFDRSMTADERENRNVTYTWKFGKFEGNPDDPKTYLMISQDQGQNWNYFQRP</sequence>
<reference evidence="2 3" key="1">
    <citation type="submission" date="2022-11" db="EMBL/GenBank/DDBJ databases">
        <title>Minimal conservation of predation-associated metabolite biosynthetic gene clusters underscores biosynthetic potential of Myxococcota including descriptions for ten novel species: Archangium lansinium sp. nov., Myxococcus landrumus sp. nov., Nannocystis bai.</title>
        <authorList>
            <person name="Ahearne A."/>
            <person name="Stevens C."/>
            <person name="Dowd S."/>
        </authorList>
    </citation>
    <scope>NUCLEOTIDE SEQUENCE [LARGE SCALE GENOMIC DNA]</scope>
    <source>
        <strain evidence="2 3">NCWAL01</strain>
    </source>
</reference>
<accession>A0ABT5DMA9</accession>
<feature type="chain" id="PRO_5046232973" description="Lipocalin-like domain-containing protein" evidence="1">
    <location>
        <begin position="28"/>
        <end position="182"/>
    </location>
</feature>
<feature type="signal peptide" evidence="1">
    <location>
        <begin position="1"/>
        <end position="27"/>
    </location>
</feature>
<keyword evidence="3" id="KW-1185">Reference proteome</keyword>
<evidence type="ECO:0000313" key="2">
    <source>
        <dbReference type="EMBL" id="MDC0714728.1"/>
    </source>
</evidence>
<protein>
    <recommendedName>
        <fullName evidence="4">Lipocalin-like domain-containing protein</fullName>
    </recommendedName>
</protein>